<dbReference type="InterPro" id="IPR017972">
    <property type="entry name" value="Cyt_P450_CS"/>
</dbReference>
<keyword evidence="3 4" id="KW-0408">Iron</keyword>
<dbReference type="PROSITE" id="PS00086">
    <property type="entry name" value="CYTOCHROME_P450"/>
    <property type="match status" value="1"/>
</dbReference>
<evidence type="ECO:0000256" key="2">
    <source>
        <dbReference type="ARBA" id="ARBA00023002"/>
    </source>
</evidence>
<protein>
    <submittedName>
        <fullName evidence="7">Cytochrome P450</fullName>
    </submittedName>
</protein>
<evidence type="ECO:0000256" key="3">
    <source>
        <dbReference type="ARBA" id="ARBA00023004"/>
    </source>
</evidence>
<dbReference type="PANTHER" id="PTHR46300:SF11">
    <property type="entry name" value="OXIDOREDUCTASE, PUTATIVE-RELATED"/>
    <property type="match status" value="1"/>
</dbReference>
<dbReference type="InterPro" id="IPR036396">
    <property type="entry name" value="Cyt_P450_sf"/>
</dbReference>
<evidence type="ECO:0000313" key="7">
    <source>
        <dbReference type="EMBL" id="KAI9246470.1"/>
    </source>
</evidence>
<dbReference type="PRINTS" id="PR00385">
    <property type="entry name" value="P450"/>
</dbReference>
<evidence type="ECO:0000256" key="1">
    <source>
        <dbReference type="ARBA" id="ARBA00022723"/>
    </source>
</evidence>
<comment type="similarity">
    <text evidence="5">Belongs to the cytochrome P450 family.</text>
</comment>
<comment type="caution">
    <text evidence="7">The sequence shown here is derived from an EMBL/GenBank/DDBJ whole genome shotgun (WGS) entry which is preliminary data.</text>
</comment>
<dbReference type="InterPro" id="IPR050364">
    <property type="entry name" value="Cytochrome_P450_fung"/>
</dbReference>
<accession>A0AAD5P7X2</accession>
<keyword evidence="6" id="KW-0812">Transmembrane</keyword>
<keyword evidence="1 4" id="KW-0479">Metal-binding</keyword>
<gene>
    <name evidence="7" type="ORF">BDA99DRAFT_565500</name>
</gene>
<dbReference type="AlphaFoldDB" id="A0AAD5P7X2"/>
<evidence type="ECO:0000256" key="6">
    <source>
        <dbReference type="SAM" id="Phobius"/>
    </source>
</evidence>
<dbReference type="PRINTS" id="PR00463">
    <property type="entry name" value="EP450I"/>
</dbReference>
<sequence>MYTIISGYFTSIVIETKQKKIVSIVAAIFTLYGIYNISSSTILFGKKKELPDGVKEIPTPSGALPYFGHIFQVPSELPALKFDEWHKKYGPLIRVKMGVKSWLIIGDRYHANNLLKVHGSMTSGRAYHLFLMEYNSMNQKGAVFTNPDKRWKKSRTVAQGVLGAKAIEKEMSRIESVSAQTTQLILENTRQHGHVDITKYMQLNCLNVIMYTCLGISAKALEDPLFKSVIHSMETTVKLGGARQDIHSFLPAFTKLFNLLIPNNEKAMHGFVYGFRNPLYRQMIDKALQSDTPCYAKIMYQIKDDIGLDEDDLLVLMADLINAGSDPTALTIAWSFVILVHHPNRLPHYDEREQFPYMLSVQKECIRYKSAKHLAVPREATEDFVYQGYFIPKGTVISPNTYTLCQDPAFYDRPDEFVPDRYIDDLSTFSVLVNANIEKRDLYTFGWGRRMCPGYHLVEVEFFNIWVQIFATTVIEPPLDTNGNPKYPDLDGYHDVGIIVAPRDKYLRFIERTDRIVI</sequence>
<dbReference type="EMBL" id="JAIXMP010000046">
    <property type="protein sequence ID" value="KAI9246470.1"/>
    <property type="molecule type" value="Genomic_DNA"/>
</dbReference>
<dbReference type="InterPro" id="IPR002401">
    <property type="entry name" value="Cyt_P450_E_grp-I"/>
</dbReference>
<organism evidence="7 8">
    <name type="scientific">Phascolomyces articulosus</name>
    <dbReference type="NCBI Taxonomy" id="60185"/>
    <lineage>
        <taxon>Eukaryota</taxon>
        <taxon>Fungi</taxon>
        <taxon>Fungi incertae sedis</taxon>
        <taxon>Mucoromycota</taxon>
        <taxon>Mucoromycotina</taxon>
        <taxon>Mucoromycetes</taxon>
        <taxon>Mucorales</taxon>
        <taxon>Lichtheimiaceae</taxon>
        <taxon>Phascolomyces</taxon>
    </lineage>
</organism>
<name>A0AAD5P7X2_9FUNG</name>
<evidence type="ECO:0000256" key="5">
    <source>
        <dbReference type="RuleBase" id="RU000461"/>
    </source>
</evidence>
<keyword evidence="4 5" id="KW-0349">Heme</keyword>
<dbReference type="GO" id="GO:0020037">
    <property type="term" value="F:heme binding"/>
    <property type="evidence" value="ECO:0007669"/>
    <property type="project" value="InterPro"/>
</dbReference>
<comment type="cofactor">
    <cofactor evidence="4">
        <name>heme</name>
        <dbReference type="ChEBI" id="CHEBI:30413"/>
    </cofactor>
</comment>
<keyword evidence="2 5" id="KW-0560">Oxidoreductase</keyword>
<dbReference type="GO" id="GO:0005506">
    <property type="term" value="F:iron ion binding"/>
    <property type="evidence" value="ECO:0007669"/>
    <property type="project" value="InterPro"/>
</dbReference>
<keyword evidence="8" id="KW-1185">Reference proteome</keyword>
<dbReference type="PANTHER" id="PTHR46300">
    <property type="entry name" value="P450, PUTATIVE (EUROFUNG)-RELATED-RELATED"/>
    <property type="match status" value="1"/>
</dbReference>
<keyword evidence="6" id="KW-0472">Membrane</keyword>
<dbReference type="GO" id="GO:0016705">
    <property type="term" value="F:oxidoreductase activity, acting on paired donors, with incorporation or reduction of molecular oxygen"/>
    <property type="evidence" value="ECO:0007669"/>
    <property type="project" value="InterPro"/>
</dbReference>
<keyword evidence="6" id="KW-1133">Transmembrane helix</keyword>
<keyword evidence="5" id="KW-0503">Monooxygenase</keyword>
<feature type="transmembrane region" description="Helical" evidence="6">
    <location>
        <begin position="21"/>
        <end position="38"/>
    </location>
</feature>
<evidence type="ECO:0000313" key="8">
    <source>
        <dbReference type="Proteomes" id="UP001209540"/>
    </source>
</evidence>
<feature type="binding site" description="axial binding residue" evidence="4">
    <location>
        <position position="452"/>
    </location>
    <ligand>
        <name>heme</name>
        <dbReference type="ChEBI" id="CHEBI:30413"/>
    </ligand>
    <ligandPart>
        <name>Fe</name>
        <dbReference type="ChEBI" id="CHEBI:18248"/>
    </ligandPart>
</feature>
<evidence type="ECO:0000256" key="4">
    <source>
        <dbReference type="PIRSR" id="PIRSR602401-1"/>
    </source>
</evidence>
<reference evidence="7" key="2">
    <citation type="submission" date="2023-02" db="EMBL/GenBank/DDBJ databases">
        <authorList>
            <consortium name="DOE Joint Genome Institute"/>
            <person name="Mondo S.J."/>
            <person name="Chang Y."/>
            <person name="Wang Y."/>
            <person name="Ahrendt S."/>
            <person name="Andreopoulos W."/>
            <person name="Barry K."/>
            <person name="Beard J."/>
            <person name="Benny G.L."/>
            <person name="Blankenship S."/>
            <person name="Bonito G."/>
            <person name="Cuomo C."/>
            <person name="Desiro A."/>
            <person name="Gervers K.A."/>
            <person name="Hundley H."/>
            <person name="Kuo A."/>
            <person name="LaButti K."/>
            <person name="Lang B.F."/>
            <person name="Lipzen A."/>
            <person name="O'Donnell K."/>
            <person name="Pangilinan J."/>
            <person name="Reynolds N."/>
            <person name="Sandor L."/>
            <person name="Smith M.W."/>
            <person name="Tsang A."/>
            <person name="Grigoriev I.V."/>
            <person name="Stajich J.E."/>
            <person name="Spatafora J.W."/>
        </authorList>
    </citation>
    <scope>NUCLEOTIDE SEQUENCE</scope>
    <source>
        <strain evidence="7">RSA 2281</strain>
    </source>
</reference>
<dbReference type="InterPro" id="IPR001128">
    <property type="entry name" value="Cyt_P450"/>
</dbReference>
<proteinExistence type="inferred from homology"/>
<dbReference type="GO" id="GO:0004497">
    <property type="term" value="F:monooxygenase activity"/>
    <property type="evidence" value="ECO:0007669"/>
    <property type="project" value="UniProtKB-KW"/>
</dbReference>
<reference evidence="7" key="1">
    <citation type="journal article" date="2022" name="IScience">
        <title>Evolution of zygomycete secretomes and the origins of terrestrial fungal ecologies.</title>
        <authorList>
            <person name="Chang Y."/>
            <person name="Wang Y."/>
            <person name="Mondo S."/>
            <person name="Ahrendt S."/>
            <person name="Andreopoulos W."/>
            <person name="Barry K."/>
            <person name="Beard J."/>
            <person name="Benny G.L."/>
            <person name="Blankenship S."/>
            <person name="Bonito G."/>
            <person name="Cuomo C."/>
            <person name="Desiro A."/>
            <person name="Gervers K.A."/>
            <person name="Hundley H."/>
            <person name="Kuo A."/>
            <person name="LaButti K."/>
            <person name="Lang B.F."/>
            <person name="Lipzen A."/>
            <person name="O'Donnell K."/>
            <person name="Pangilinan J."/>
            <person name="Reynolds N."/>
            <person name="Sandor L."/>
            <person name="Smith M.E."/>
            <person name="Tsang A."/>
            <person name="Grigoriev I.V."/>
            <person name="Stajich J.E."/>
            <person name="Spatafora J.W."/>
        </authorList>
    </citation>
    <scope>NUCLEOTIDE SEQUENCE</scope>
    <source>
        <strain evidence="7">RSA 2281</strain>
    </source>
</reference>
<dbReference type="Gene3D" id="1.10.630.10">
    <property type="entry name" value="Cytochrome P450"/>
    <property type="match status" value="1"/>
</dbReference>
<dbReference type="Pfam" id="PF00067">
    <property type="entry name" value="p450"/>
    <property type="match status" value="1"/>
</dbReference>
<dbReference type="Proteomes" id="UP001209540">
    <property type="component" value="Unassembled WGS sequence"/>
</dbReference>
<dbReference type="SUPFAM" id="SSF48264">
    <property type="entry name" value="Cytochrome P450"/>
    <property type="match status" value="1"/>
</dbReference>